<evidence type="ECO:0000313" key="1">
    <source>
        <dbReference type="EMBL" id="JAH77638.1"/>
    </source>
</evidence>
<reference evidence="1" key="1">
    <citation type="submission" date="2014-11" db="EMBL/GenBank/DDBJ databases">
        <authorList>
            <person name="Amaro Gonzalez C."/>
        </authorList>
    </citation>
    <scope>NUCLEOTIDE SEQUENCE</scope>
</reference>
<dbReference type="EMBL" id="GBXM01030939">
    <property type="protein sequence ID" value="JAH77638.1"/>
    <property type="molecule type" value="Transcribed_RNA"/>
</dbReference>
<proteinExistence type="predicted"/>
<organism evidence="1">
    <name type="scientific">Anguilla anguilla</name>
    <name type="common">European freshwater eel</name>
    <name type="synonym">Muraena anguilla</name>
    <dbReference type="NCBI Taxonomy" id="7936"/>
    <lineage>
        <taxon>Eukaryota</taxon>
        <taxon>Metazoa</taxon>
        <taxon>Chordata</taxon>
        <taxon>Craniata</taxon>
        <taxon>Vertebrata</taxon>
        <taxon>Euteleostomi</taxon>
        <taxon>Actinopterygii</taxon>
        <taxon>Neopterygii</taxon>
        <taxon>Teleostei</taxon>
        <taxon>Anguilliformes</taxon>
        <taxon>Anguillidae</taxon>
        <taxon>Anguilla</taxon>
    </lineage>
</organism>
<protein>
    <submittedName>
        <fullName evidence="1">Uncharacterized protein</fullName>
    </submittedName>
</protein>
<accession>A0A0E9VK67</accession>
<reference evidence="1" key="2">
    <citation type="journal article" date="2015" name="Fish Shellfish Immunol.">
        <title>Early steps in the European eel (Anguilla anguilla)-Vibrio vulnificus interaction in the gills: Role of the RtxA13 toxin.</title>
        <authorList>
            <person name="Callol A."/>
            <person name="Pajuelo D."/>
            <person name="Ebbesson L."/>
            <person name="Teles M."/>
            <person name="MacKenzie S."/>
            <person name="Amaro C."/>
        </authorList>
    </citation>
    <scope>NUCLEOTIDE SEQUENCE</scope>
</reference>
<name>A0A0E9VK67_ANGAN</name>
<sequence>MTSGFFLLQCYPGEANLKSV</sequence>
<dbReference type="AlphaFoldDB" id="A0A0E9VK67"/>